<evidence type="ECO:0000256" key="1">
    <source>
        <dbReference type="SAM" id="MobiDB-lite"/>
    </source>
</evidence>
<accession>A0A5E7HPM6</accession>
<dbReference type="InterPro" id="IPR010270">
    <property type="entry name" value="Phage_P2_GpM"/>
</dbReference>
<reference evidence="2 3" key="1">
    <citation type="submission" date="2019-09" db="EMBL/GenBank/DDBJ databases">
        <authorList>
            <person name="Chandra G."/>
            <person name="Truman W A."/>
        </authorList>
    </citation>
    <scope>NUCLEOTIDE SEQUENCE [LARGE SCALE GENOMIC DNA]</scope>
    <source>
        <strain evidence="2">PS896</strain>
    </source>
</reference>
<protein>
    <recommendedName>
        <fullName evidence="4">Terminase</fullName>
    </recommendedName>
</protein>
<dbReference type="InterPro" id="IPR006311">
    <property type="entry name" value="TAT_signal"/>
</dbReference>
<dbReference type="AlphaFoldDB" id="A0A5E7HPM6"/>
<dbReference type="GO" id="GO:0003677">
    <property type="term" value="F:DNA binding"/>
    <property type="evidence" value="ECO:0007669"/>
    <property type="project" value="InterPro"/>
</dbReference>
<dbReference type="Proteomes" id="UP000377224">
    <property type="component" value="Unassembled WGS sequence"/>
</dbReference>
<evidence type="ECO:0008006" key="4">
    <source>
        <dbReference type="Google" id="ProtNLM"/>
    </source>
</evidence>
<proteinExistence type="predicted"/>
<organism evidence="2 3">
    <name type="scientific">Pseudomonas fluorescens</name>
    <dbReference type="NCBI Taxonomy" id="294"/>
    <lineage>
        <taxon>Bacteria</taxon>
        <taxon>Pseudomonadati</taxon>
        <taxon>Pseudomonadota</taxon>
        <taxon>Gammaproteobacteria</taxon>
        <taxon>Pseudomonadales</taxon>
        <taxon>Pseudomonadaceae</taxon>
        <taxon>Pseudomonas</taxon>
    </lineage>
</organism>
<dbReference type="EMBL" id="CABVIN010000001">
    <property type="protein sequence ID" value="VVO66204.1"/>
    <property type="molecule type" value="Genomic_DNA"/>
</dbReference>
<evidence type="ECO:0000313" key="3">
    <source>
        <dbReference type="Proteomes" id="UP000377224"/>
    </source>
</evidence>
<gene>
    <name evidence="2" type="ORF">PS896_01080</name>
</gene>
<feature type="compositionally biased region" description="Polar residues" evidence="1">
    <location>
        <begin position="150"/>
        <end position="164"/>
    </location>
</feature>
<sequence length="265" mass="29086">MTNPYRRHFVRVSAAIEAAAANPTQTMAGATAYEHQLNQLLQDRLRLKQVQSNQGKAELKRQLLPDYIPYVQGVLEGRKGAQDEVLTTIMVWRIDAEDFSGALDIADYVLKHKLIMPDRFERTTGCLVAEEIASNSKTCATAAPTNSVRSMSSLQDSPVRTSASPAPEKATEIPEDYAPSAADCFGKSYESSRKFNLAGWCLRTSLTCSLSTIATTLKQSSGPLRIAGMWDFGECLMLNISESPSNVVAYSWSQVLDQCPLRVLG</sequence>
<dbReference type="Pfam" id="PF05944">
    <property type="entry name" value="Phage_term_smal"/>
    <property type="match status" value="1"/>
</dbReference>
<evidence type="ECO:0000313" key="2">
    <source>
        <dbReference type="EMBL" id="VVO66204.1"/>
    </source>
</evidence>
<dbReference type="GO" id="GO:0004519">
    <property type="term" value="F:endonuclease activity"/>
    <property type="evidence" value="ECO:0007669"/>
    <property type="project" value="InterPro"/>
</dbReference>
<name>A0A5E7HPM6_PSEFL</name>
<dbReference type="PROSITE" id="PS51318">
    <property type="entry name" value="TAT"/>
    <property type="match status" value="1"/>
</dbReference>
<feature type="region of interest" description="Disordered" evidence="1">
    <location>
        <begin position="150"/>
        <end position="172"/>
    </location>
</feature>